<reference evidence="1 2" key="1">
    <citation type="journal article" date="2019" name="Genome Biol. Evol.">
        <title>Insights into the evolution of the New World diploid cottons (Gossypium, subgenus Houzingenia) based on genome sequencing.</title>
        <authorList>
            <person name="Grover C.E."/>
            <person name="Arick M.A. 2nd"/>
            <person name="Thrash A."/>
            <person name="Conover J.L."/>
            <person name="Sanders W.S."/>
            <person name="Peterson D.G."/>
            <person name="Frelichowski J.E."/>
            <person name="Scheffler J.A."/>
            <person name="Scheffler B.E."/>
            <person name="Wendel J.F."/>
        </authorList>
    </citation>
    <scope>NUCLEOTIDE SEQUENCE [LARGE SCALE GENOMIC DNA]</scope>
    <source>
        <strain evidence="1">8</strain>
        <tissue evidence="1">Leaf</tissue>
    </source>
</reference>
<keyword evidence="2" id="KW-1185">Reference proteome</keyword>
<accession>A0A7J9DGR2</accession>
<sequence length="35" mass="3957">DWTTRKDNPLSVTSLARITGSITRKHYISIQRAGL</sequence>
<feature type="non-terminal residue" evidence="1">
    <location>
        <position position="1"/>
    </location>
</feature>
<dbReference type="Proteomes" id="UP000593568">
    <property type="component" value="Unassembled WGS sequence"/>
</dbReference>
<name>A0A7J9DGR2_9ROSI</name>
<protein>
    <submittedName>
        <fullName evidence="1">Uncharacterized protein</fullName>
    </submittedName>
</protein>
<evidence type="ECO:0000313" key="1">
    <source>
        <dbReference type="EMBL" id="MBA0759893.1"/>
    </source>
</evidence>
<proteinExistence type="predicted"/>
<organism evidence="1 2">
    <name type="scientific">Gossypium trilobum</name>
    <dbReference type="NCBI Taxonomy" id="34281"/>
    <lineage>
        <taxon>Eukaryota</taxon>
        <taxon>Viridiplantae</taxon>
        <taxon>Streptophyta</taxon>
        <taxon>Embryophyta</taxon>
        <taxon>Tracheophyta</taxon>
        <taxon>Spermatophyta</taxon>
        <taxon>Magnoliopsida</taxon>
        <taxon>eudicotyledons</taxon>
        <taxon>Gunneridae</taxon>
        <taxon>Pentapetalae</taxon>
        <taxon>rosids</taxon>
        <taxon>malvids</taxon>
        <taxon>Malvales</taxon>
        <taxon>Malvaceae</taxon>
        <taxon>Malvoideae</taxon>
        <taxon>Gossypium</taxon>
    </lineage>
</organism>
<comment type="caution">
    <text evidence="1">The sequence shown here is derived from an EMBL/GenBank/DDBJ whole genome shotgun (WGS) entry which is preliminary data.</text>
</comment>
<dbReference type="EMBL" id="JABEZW010000002">
    <property type="protein sequence ID" value="MBA0759893.1"/>
    <property type="molecule type" value="Genomic_DNA"/>
</dbReference>
<evidence type="ECO:0000313" key="2">
    <source>
        <dbReference type="Proteomes" id="UP000593568"/>
    </source>
</evidence>
<gene>
    <name evidence="1" type="ORF">Gotri_022704</name>
</gene>
<dbReference type="AlphaFoldDB" id="A0A7J9DGR2"/>